<dbReference type="SUPFAM" id="SSF63829">
    <property type="entry name" value="Calcium-dependent phosphotriesterase"/>
    <property type="match status" value="1"/>
</dbReference>
<protein>
    <recommendedName>
        <fullName evidence="3">SMP-30/Gluconolactonase/LRE-like region domain-containing protein</fullName>
    </recommendedName>
</protein>
<evidence type="ECO:0008006" key="3">
    <source>
        <dbReference type="Google" id="ProtNLM"/>
    </source>
</evidence>
<evidence type="ECO:0000313" key="2">
    <source>
        <dbReference type="Proteomes" id="UP000676409"/>
    </source>
</evidence>
<dbReference type="Proteomes" id="UP000676409">
    <property type="component" value="Chromosome"/>
</dbReference>
<proteinExistence type="predicted"/>
<dbReference type="AlphaFoldDB" id="A0A975G3Y7"/>
<gene>
    <name evidence="1" type="ORF">KCG34_06760</name>
</gene>
<dbReference type="RefSeq" id="WP_211939628.1">
    <property type="nucleotide sequence ID" value="NZ_CP073078.1"/>
</dbReference>
<organism evidence="1 2">
    <name type="scientific">Phenylobacterium montanum</name>
    <dbReference type="NCBI Taxonomy" id="2823693"/>
    <lineage>
        <taxon>Bacteria</taxon>
        <taxon>Pseudomonadati</taxon>
        <taxon>Pseudomonadota</taxon>
        <taxon>Alphaproteobacteria</taxon>
        <taxon>Caulobacterales</taxon>
        <taxon>Caulobacteraceae</taxon>
        <taxon>Phenylobacterium</taxon>
    </lineage>
</organism>
<reference evidence="1" key="1">
    <citation type="submission" date="2021-04" db="EMBL/GenBank/DDBJ databases">
        <title>The complete genome sequence of Caulobacter sp. S6.</title>
        <authorList>
            <person name="Tang Y."/>
            <person name="Ouyang W."/>
            <person name="Liu Q."/>
            <person name="Huang B."/>
            <person name="Guo Z."/>
            <person name="Lei P."/>
        </authorList>
    </citation>
    <scope>NUCLEOTIDE SEQUENCE</scope>
    <source>
        <strain evidence="1">S6</strain>
    </source>
</reference>
<dbReference type="KEGG" id="caul:KCG34_06760"/>
<keyword evidence="2" id="KW-1185">Reference proteome</keyword>
<dbReference type="InterPro" id="IPR011042">
    <property type="entry name" value="6-blade_b-propeller_TolB-like"/>
</dbReference>
<dbReference type="Gene3D" id="2.120.10.30">
    <property type="entry name" value="TolB, C-terminal domain"/>
    <property type="match status" value="1"/>
</dbReference>
<name>A0A975G3Y7_9CAUL</name>
<sequence>MASGIPGDDFAIGRDSSLFLTTHLYNTLVKVGPDGRRSVIVDKRQAIIGARDAVFGATSADRDTLYVVTDGGAFTGGPRTRGQLVALKPYAPH</sequence>
<evidence type="ECO:0000313" key="1">
    <source>
        <dbReference type="EMBL" id="QUD89576.1"/>
    </source>
</evidence>
<accession>A0A975G3Y7</accession>
<dbReference type="EMBL" id="CP073078">
    <property type="protein sequence ID" value="QUD89576.1"/>
    <property type="molecule type" value="Genomic_DNA"/>
</dbReference>